<evidence type="ECO:0000313" key="3">
    <source>
        <dbReference type="EMBL" id="SDW69645.1"/>
    </source>
</evidence>
<dbReference type="InterPro" id="IPR011704">
    <property type="entry name" value="ATPase_dyneun-rel_AAA"/>
</dbReference>
<proteinExistence type="predicted"/>
<evidence type="ECO:0000313" key="4">
    <source>
        <dbReference type="Proteomes" id="UP000198816"/>
    </source>
</evidence>
<dbReference type="Gene3D" id="3.40.50.300">
    <property type="entry name" value="P-loop containing nucleotide triphosphate hydrolases"/>
    <property type="match status" value="2"/>
</dbReference>
<evidence type="ECO:0000259" key="2">
    <source>
        <dbReference type="SMART" id="SM00382"/>
    </source>
</evidence>
<gene>
    <name evidence="3" type="ORF">SAMN05421783_10792</name>
</gene>
<dbReference type="GO" id="GO:0016887">
    <property type="term" value="F:ATP hydrolysis activity"/>
    <property type="evidence" value="ECO:0007669"/>
    <property type="project" value="InterPro"/>
</dbReference>
<dbReference type="OrthoDB" id="9783370at2"/>
<name>A0A1H2VMP4_THIRO</name>
<dbReference type="AlphaFoldDB" id="A0A1H2VMP4"/>
<feature type="domain" description="AAA+ ATPase" evidence="2">
    <location>
        <begin position="38"/>
        <end position="243"/>
    </location>
</feature>
<dbReference type="InterPro" id="IPR003593">
    <property type="entry name" value="AAA+_ATPase"/>
</dbReference>
<dbReference type="GO" id="GO:0005524">
    <property type="term" value="F:ATP binding"/>
    <property type="evidence" value="ECO:0007669"/>
    <property type="project" value="InterPro"/>
</dbReference>
<dbReference type="RefSeq" id="WP_093030573.1">
    <property type="nucleotide sequence ID" value="NZ_FNNZ01000007.1"/>
</dbReference>
<accession>A0A1H2VMP4</accession>
<sequence length="349" mass="37839">MQIPDGYAQEIPPVGNRPRQYHVFDADSIAAIDAALAAQRPLLLRGEPGIGKSQLARAAALVLRRVYVQQVVDARTESSDLLWSYDAVARLAEAQLQGALKVAPKGPGRSLRRRLAVGAYVTPGPLWWAFDWQSASAQAQAVGAAEPVPPDAGDAQRRSDPERRCDPSNGCVVLIDEIDKAESDVPNGLLEALGAGQFRPLGSERDVVATGVAPLVIITTNEERALPDAFLRRCMVHHMRLPSVKHAPDALKRLLMQRAKAHFVAPDEVAGEVLLERAADLLIADRRAAEQARRMPLPGQAEYLDLVRAVLRLTNEDAAAQESVLNRIADFALKKHPDAIAEVTSSDVQ</sequence>
<dbReference type="SMART" id="SM00382">
    <property type="entry name" value="AAA"/>
    <property type="match status" value="1"/>
</dbReference>
<organism evidence="3 4">
    <name type="scientific">Thiocapsa roseopersicina</name>
    <dbReference type="NCBI Taxonomy" id="1058"/>
    <lineage>
        <taxon>Bacteria</taxon>
        <taxon>Pseudomonadati</taxon>
        <taxon>Pseudomonadota</taxon>
        <taxon>Gammaproteobacteria</taxon>
        <taxon>Chromatiales</taxon>
        <taxon>Chromatiaceae</taxon>
        <taxon>Thiocapsa</taxon>
    </lineage>
</organism>
<keyword evidence="4" id="KW-1185">Reference proteome</keyword>
<dbReference type="InterPro" id="IPR027417">
    <property type="entry name" value="P-loop_NTPase"/>
</dbReference>
<reference evidence="4" key="1">
    <citation type="submission" date="2016-10" db="EMBL/GenBank/DDBJ databases">
        <authorList>
            <person name="Varghese N."/>
            <person name="Submissions S."/>
        </authorList>
    </citation>
    <scope>NUCLEOTIDE SEQUENCE [LARGE SCALE GENOMIC DNA]</scope>
    <source>
        <strain evidence="4">DSM 217</strain>
    </source>
</reference>
<dbReference type="SUPFAM" id="SSF52540">
    <property type="entry name" value="P-loop containing nucleoside triphosphate hydrolases"/>
    <property type="match status" value="1"/>
</dbReference>
<feature type="compositionally biased region" description="Basic and acidic residues" evidence="1">
    <location>
        <begin position="154"/>
        <end position="166"/>
    </location>
</feature>
<evidence type="ECO:0000256" key="1">
    <source>
        <dbReference type="SAM" id="MobiDB-lite"/>
    </source>
</evidence>
<dbReference type="Pfam" id="PF07728">
    <property type="entry name" value="AAA_5"/>
    <property type="match status" value="1"/>
</dbReference>
<dbReference type="Proteomes" id="UP000198816">
    <property type="component" value="Unassembled WGS sequence"/>
</dbReference>
<feature type="region of interest" description="Disordered" evidence="1">
    <location>
        <begin position="141"/>
        <end position="168"/>
    </location>
</feature>
<dbReference type="STRING" id="1058.SAMN05421783_10792"/>
<protein>
    <submittedName>
        <fullName evidence="3">MoxR-like ATPase</fullName>
    </submittedName>
</protein>
<dbReference type="EMBL" id="FNNZ01000007">
    <property type="protein sequence ID" value="SDW69645.1"/>
    <property type="molecule type" value="Genomic_DNA"/>
</dbReference>